<dbReference type="GO" id="GO:0003924">
    <property type="term" value="F:GTPase activity"/>
    <property type="evidence" value="ECO:0007669"/>
    <property type="project" value="UniProtKB-UniRule"/>
</dbReference>
<evidence type="ECO:0000256" key="10">
    <source>
        <dbReference type="HAMAP-Rule" id="MF_01820"/>
    </source>
</evidence>
<feature type="domain" description="CP-type G" evidence="12">
    <location>
        <begin position="64"/>
        <end position="221"/>
    </location>
</feature>
<keyword evidence="5 10" id="KW-0547">Nucleotide-binding</keyword>
<evidence type="ECO:0000313" key="13">
    <source>
        <dbReference type="EMBL" id="KNF08746.1"/>
    </source>
</evidence>
<dbReference type="Proteomes" id="UP000037267">
    <property type="component" value="Unassembled WGS sequence"/>
</dbReference>
<comment type="subunit">
    <text evidence="10">Monomer. Associates with 30S ribosomal subunit, binds 16S rRNA.</text>
</comment>
<keyword evidence="14" id="KW-1185">Reference proteome</keyword>
<evidence type="ECO:0000256" key="5">
    <source>
        <dbReference type="ARBA" id="ARBA00022741"/>
    </source>
</evidence>
<dbReference type="PATRIC" id="fig|1503.3.peg.2575"/>
<evidence type="ECO:0000256" key="7">
    <source>
        <dbReference type="ARBA" id="ARBA00022833"/>
    </source>
</evidence>
<dbReference type="Gene3D" id="3.40.50.300">
    <property type="entry name" value="P-loop containing nucleotide triphosphate hydrolases"/>
    <property type="match status" value="1"/>
</dbReference>
<feature type="binding site" evidence="10">
    <location>
        <position position="250"/>
    </location>
    <ligand>
        <name>Zn(2+)</name>
        <dbReference type="ChEBI" id="CHEBI:29105"/>
    </ligand>
</feature>
<dbReference type="CDD" id="cd01854">
    <property type="entry name" value="YjeQ_EngC"/>
    <property type="match status" value="1"/>
</dbReference>
<dbReference type="RefSeq" id="WP_050354848.1">
    <property type="nucleotide sequence ID" value="NZ_LGSS01000005.1"/>
</dbReference>
<comment type="function">
    <text evidence="10">One of several proteins that assist in the late maturation steps of the functional core of the 30S ribosomal subunit. Helps release RbfA from mature subunits. May play a role in the assembly of ribosomal proteins into the subunit. Circularly permuted GTPase that catalyzes slow GTP hydrolysis, GTPase activity is stimulated by the 30S ribosomal subunit.</text>
</comment>
<dbReference type="SUPFAM" id="SSF52540">
    <property type="entry name" value="P-loop containing nucleoside triphosphate hydrolases"/>
    <property type="match status" value="1"/>
</dbReference>
<dbReference type="PROSITE" id="PS51721">
    <property type="entry name" value="G_CP"/>
    <property type="match status" value="1"/>
</dbReference>
<evidence type="ECO:0000259" key="11">
    <source>
        <dbReference type="PROSITE" id="PS50936"/>
    </source>
</evidence>
<reference evidence="14" key="1">
    <citation type="submission" date="2015-07" db="EMBL/GenBank/DDBJ databases">
        <title>Draft genome sequence of the purine-degrading Gottschalkia purinilyticum DSM 1384 (formerly Clostridium purinilyticum).</title>
        <authorList>
            <person name="Poehlein A."/>
            <person name="Schiel-Bengelsdorf B."/>
            <person name="Bengelsdorf F.R."/>
            <person name="Daniel R."/>
            <person name="Duerre P."/>
        </authorList>
    </citation>
    <scope>NUCLEOTIDE SEQUENCE [LARGE SCALE GENOMIC DNA]</scope>
    <source>
        <strain evidence="14">DSM 1384</strain>
    </source>
</reference>
<keyword evidence="3 10" id="KW-0479">Metal-binding</keyword>
<dbReference type="CDD" id="cd04466">
    <property type="entry name" value="S1_YloQ_GTPase"/>
    <property type="match status" value="1"/>
</dbReference>
<dbReference type="PANTHER" id="PTHR32120">
    <property type="entry name" value="SMALL RIBOSOMAL SUBUNIT BIOGENESIS GTPASE RSGA"/>
    <property type="match status" value="1"/>
</dbReference>
<dbReference type="Pfam" id="PF03193">
    <property type="entry name" value="RsgA_GTPase"/>
    <property type="match status" value="1"/>
</dbReference>
<dbReference type="SUPFAM" id="SSF50249">
    <property type="entry name" value="Nucleic acid-binding proteins"/>
    <property type="match status" value="1"/>
</dbReference>
<gene>
    <name evidence="10 13" type="primary">rsgA</name>
    <name evidence="13" type="ORF">CLPU_5c00530</name>
</gene>
<protein>
    <recommendedName>
        <fullName evidence="10">Small ribosomal subunit biogenesis GTPase RsgA</fullName>
        <ecNumber evidence="10">3.6.1.-</ecNumber>
    </recommendedName>
</protein>
<evidence type="ECO:0000256" key="2">
    <source>
        <dbReference type="ARBA" id="ARBA00022517"/>
    </source>
</evidence>
<keyword evidence="1 10" id="KW-0963">Cytoplasm</keyword>
<dbReference type="PROSITE" id="PS50936">
    <property type="entry name" value="ENGC_GTPASE"/>
    <property type="match status" value="1"/>
</dbReference>
<dbReference type="InterPro" id="IPR027417">
    <property type="entry name" value="P-loop_NTPase"/>
</dbReference>
<dbReference type="GO" id="GO:0046872">
    <property type="term" value="F:metal ion binding"/>
    <property type="evidence" value="ECO:0007669"/>
    <property type="project" value="UniProtKB-KW"/>
</dbReference>
<evidence type="ECO:0000256" key="8">
    <source>
        <dbReference type="ARBA" id="ARBA00022884"/>
    </source>
</evidence>
<comment type="cofactor">
    <cofactor evidence="10">
        <name>Zn(2+)</name>
        <dbReference type="ChEBI" id="CHEBI:29105"/>
    </cofactor>
    <text evidence="10">Binds 1 zinc ion per subunit.</text>
</comment>
<keyword evidence="6 10" id="KW-0378">Hydrolase</keyword>
<keyword evidence="9 10" id="KW-0342">GTP-binding</keyword>
<comment type="subcellular location">
    <subcellularLocation>
        <location evidence="10">Cytoplasm</location>
    </subcellularLocation>
</comment>
<dbReference type="GO" id="GO:0005525">
    <property type="term" value="F:GTP binding"/>
    <property type="evidence" value="ECO:0007669"/>
    <property type="project" value="UniProtKB-UniRule"/>
</dbReference>
<keyword evidence="7 10" id="KW-0862">Zinc</keyword>
<dbReference type="OrthoDB" id="9809485at2"/>
<organism evidence="13 14">
    <name type="scientific">Gottschalkia purinilytica</name>
    <name type="common">Clostridium purinilyticum</name>
    <dbReference type="NCBI Taxonomy" id="1503"/>
    <lineage>
        <taxon>Bacteria</taxon>
        <taxon>Bacillati</taxon>
        <taxon>Bacillota</taxon>
        <taxon>Tissierellia</taxon>
        <taxon>Tissierellales</taxon>
        <taxon>Gottschalkiaceae</taxon>
        <taxon>Gottschalkia</taxon>
    </lineage>
</organism>
<dbReference type="EC" id="3.6.1.-" evidence="10"/>
<sequence>MLEGTIIKGIGGFYYVKVKDDLYECRARGVFRKEKTKPLVGDRVLIRANENDKTGYVEKIFERKTELIRPPVSNVNQAIIVFAVKNPDPNLWLLDRFLLLASYQGLDVVICFNKIDLVNEEVKHLIEDYTKAGYKVITTSCKENKGIDELRETLKDKISVFAGPSGVGKSTLLNNIQSNLQLKTGEISQKTSRGKHTTRHVELIELEMGGWVLDTPGFSSLDIDFLDEENLQIYFNDIYEKSHLCKFTGCKHDKEPQCAVKESVENGEISRSRYNNYLLFLKETMDNRRY</sequence>
<feature type="binding site" evidence="10">
    <location>
        <begin position="113"/>
        <end position="116"/>
    </location>
    <ligand>
        <name>GTP</name>
        <dbReference type="ChEBI" id="CHEBI:37565"/>
    </ligand>
</feature>
<dbReference type="InterPro" id="IPR030378">
    <property type="entry name" value="G_CP_dom"/>
</dbReference>
<evidence type="ECO:0000256" key="4">
    <source>
        <dbReference type="ARBA" id="ARBA00022730"/>
    </source>
</evidence>
<dbReference type="InterPro" id="IPR012340">
    <property type="entry name" value="NA-bd_OB-fold"/>
</dbReference>
<feature type="binding site" evidence="10">
    <location>
        <position position="252"/>
    </location>
    <ligand>
        <name>Zn(2+)</name>
        <dbReference type="ChEBI" id="CHEBI:29105"/>
    </ligand>
</feature>
<dbReference type="GO" id="GO:0042274">
    <property type="term" value="P:ribosomal small subunit biogenesis"/>
    <property type="evidence" value="ECO:0007669"/>
    <property type="project" value="UniProtKB-UniRule"/>
</dbReference>
<dbReference type="GO" id="GO:0005737">
    <property type="term" value="C:cytoplasm"/>
    <property type="evidence" value="ECO:0007669"/>
    <property type="project" value="UniProtKB-SubCell"/>
</dbReference>
<dbReference type="InterPro" id="IPR031944">
    <property type="entry name" value="RsgA_N"/>
</dbReference>
<dbReference type="PANTHER" id="PTHR32120:SF11">
    <property type="entry name" value="SMALL RIBOSOMAL SUBUNIT BIOGENESIS GTPASE RSGA 1, MITOCHONDRIAL-RELATED"/>
    <property type="match status" value="1"/>
</dbReference>
<dbReference type="EMBL" id="LGSS01000005">
    <property type="protein sequence ID" value="KNF08746.1"/>
    <property type="molecule type" value="Genomic_DNA"/>
</dbReference>
<keyword evidence="8 10" id="KW-0694">RNA-binding</keyword>
<evidence type="ECO:0000256" key="1">
    <source>
        <dbReference type="ARBA" id="ARBA00022490"/>
    </source>
</evidence>
<evidence type="ECO:0000259" key="12">
    <source>
        <dbReference type="PROSITE" id="PS51721"/>
    </source>
</evidence>
<feature type="binding site" evidence="10">
    <location>
        <begin position="163"/>
        <end position="171"/>
    </location>
    <ligand>
        <name>GTP</name>
        <dbReference type="ChEBI" id="CHEBI:37565"/>
    </ligand>
</feature>
<dbReference type="Gene3D" id="1.10.40.50">
    <property type="entry name" value="Probable gtpase engc, domain 3"/>
    <property type="match status" value="1"/>
</dbReference>
<feature type="domain" description="EngC GTPase" evidence="11">
    <location>
        <begin position="73"/>
        <end position="219"/>
    </location>
</feature>
<dbReference type="NCBIfam" id="TIGR00157">
    <property type="entry name" value="ribosome small subunit-dependent GTPase A"/>
    <property type="match status" value="1"/>
</dbReference>
<comment type="similarity">
    <text evidence="10">Belongs to the TRAFAC class YlqF/YawG GTPase family. RsgA subfamily.</text>
</comment>
<dbReference type="Gene3D" id="2.40.50.140">
    <property type="entry name" value="Nucleic acid-binding proteins"/>
    <property type="match status" value="1"/>
</dbReference>
<dbReference type="HAMAP" id="MF_01820">
    <property type="entry name" value="GTPase_RsgA"/>
    <property type="match status" value="1"/>
</dbReference>
<evidence type="ECO:0000256" key="3">
    <source>
        <dbReference type="ARBA" id="ARBA00022723"/>
    </source>
</evidence>
<comment type="caution">
    <text evidence="13">The sequence shown here is derived from an EMBL/GenBank/DDBJ whole genome shotgun (WGS) entry which is preliminary data.</text>
</comment>
<keyword evidence="4 10" id="KW-0699">rRNA-binding</keyword>
<dbReference type="GO" id="GO:0019843">
    <property type="term" value="F:rRNA binding"/>
    <property type="evidence" value="ECO:0007669"/>
    <property type="project" value="UniProtKB-KW"/>
</dbReference>
<dbReference type="AlphaFoldDB" id="A0A0L0WB80"/>
<feature type="binding site" evidence="10">
    <location>
        <position position="245"/>
    </location>
    <ligand>
        <name>Zn(2+)</name>
        <dbReference type="ChEBI" id="CHEBI:29105"/>
    </ligand>
</feature>
<dbReference type="InterPro" id="IPR010914">
    <property type="entry name" value="RsgA_GTPase_dom"/>
</dbReference>
<dbReference type="InterPro" id="IPR004881">
    <property type="entry name" value="Ribosome_biogen_GTPase_RsgA"/>
</dbReference>
<evidence type="ECO:0000256" key="9">
    <source>
        <dbReference type="ARBA" id="ARBA00023134"/>
    </source>
</evidence>
<keyword evidence="2 10" id="KW-0690">Ribosome biogenesis</keyword>
<proteinExistence type="inferred from homology"/>
<dbReference type="Pfam" id="PF16745">
    <property type="entry name" value="RsgA_N"/>
    <property type="match status" value="1"/>
</dbReference>
<evidence type="ECO:0000313" key="14">
    <source>
        <dbReference type="Proteomes" id="UP000037267"/>
    </source>
</evidence>
<evidence type="ECO:0000256" key="6">
    <source>
        <dbReference type="ARBA" id="ARBA00022801"/>
    </source>
</evidence>
<dbReference type="STRING" id="1503.CLPU_5c00530"/>
<feature type="binding site" evidence="10">
    <location>
        <position position="258"/>
    </location>
    <ligand>
        <name>Zn(2+)</name>
        <dbReference type="ChEBI" id="CHEBI:29105"/>
    </ligand>
</feature>
<accession>A0A0L0WB80</accession>
<name>A0A0L0WB80_GOTPU</name>